<keyword evidence="4" id="KW-1185">Reference proteome</keyword>
<dbReference type="Gene3D" id="3.90.226.10">
    <property type="entry name" value="2-enoyl-CoA Hydratase, Chain A, domain 1"/>
    <property type="match status" value="1"/>
</dbReference>
<reference evidence="3 4" key="1">
    <citation type="journal article" date="2019" name="Int. J. Syst. Evol. Microbiol.">
        <title>The Global Catalogue of Microorganisms (GCM) 10K type strain sequencing project: providing services to taxonomists for standard genome sequencing and annotation.</title>
        <authorList>
            <consortium name="The Broad Institute Genomics Platform"/>
            <consortium name="The Broad Institute Genome Sequencing Center for Infectious Disease"/>
            <person name="Wu L."/>
            <person name="Ma J."/>
        </authorList>
    </citation>
    <scope>NUCLEOTIDE SEQUENCE [LARGE SCALE GENOMIC DNA]</scope>
    <source>
        <strain evidence="3 4">LMG 29247</strain>
    </source>
</reference>
<comment type="similarity">
    <text evidence="1 2">Belongs to the enoyl-CoA hydratase/isomerase family.</text>
</comment>
<gene>
    <name evidence="3" type="ORF">ACFQE6_22450</name>
</gene>
<protein>
    <submittedName>
        <fullName evidence="3">Enoyl-CoA hydratase/isomerase family protein</fullName>
    </submittedName>
</protein>
<dbReference type="InterPro" id="IPR018376">
    <property type="entry name" value="Enoyl-CoA_hyd/isom_CS"/>
</dbReference>
<dbReference type="SUPFAM" id="SSF52096">
    <property type="entry name" value="ClpP/crotonase"/>
    <property type="match status" value="1"/>
</dbReference>
<accession>A0ABD5SRN5</accession>
<organism evidence="3 4">
    <name type="scientific">Natrinema soli</name>
    <dbReference type="NCBI Taxonomy" id="1930624"/>
    <lineage>
        <taxon>Archaea</taxon>
        <taxon>Methanobacteriati</taxon>
        <taxon>Methanobacteriota</taxon>
        <taxon>Stenosarchaea group</taxon>
        <taxon>Halobacteria</taxon>
        <taxon>Halobacteriales</taxon>
        <taxon>Natrialbaceae</taxon>
        <taxon>Natrinema</taxon>
    </lineage>
</organism>
<dbReference type="PANTHER" id="PTHR11941:SF54">
    <property type="entry name" value="ENOYL-COA HYDRATASE, MITOCHONDRIAL"/>
    <property type="match status" value="1"/>
</dbReference>
<evidence type="ECO:0000256" key="2">
    <source>
        <dbReference type="RuleBase" id="RU003707"/>
    </source>
</evidence>
<dbReference type="PROSITE" id="PS00166">
    <property type="entry name" value="ENOYL_COA_HYDRATASE"/>
    <property type="match status" value="1"/>
</dbReference>
<evidence type="ECO:0000256" key="1">
    <source>
        <dbReference type="ARBA" id="ARBA00005254"/>
    </source>
</evidence>
<name>A0ABD5SRN5_9EURY</name>
<proteinExistence type="inferred from homology"/>
<dbReference type="CDD" id="cd06558">
    <property type="entry name" value="crotonase-like"/>
    <property type="match status" value="1"/>
</dbReference>
<evidence type="ECO:0000313" key="4">
    <source>
        <dbReference type="Proteomes" id="UP001596383"/>
    </source>
</evidence>
<dbReference type="PANTHER" id="PTHR11941">
    <property type="entry name" value="ENOYL-COA HYDRATASE-RELATED"/>
    <property type="match status" value="1"/>
</dbReference>
<evidence type="ECO:0000313" key="3">
    <source>
        <dbReference type="EMBL" id="MFC6767647.1"/>
    </source>
</evidence>
<dbReference type="RefSeq" id="WP_273740509.1">
    <property type="nucleotide sequence ID" value="NZ_JAQIVI010000413.1"/>
</dbReference>
<dbReference type="InterPro" id="IPR029045">
    <property type="entry name" value="ClpP/crotonase-like_dom_sf"/>
</dbReference>
<dbReference type="AlphaFoldDB" id="A0ABD5SRN5"/>
<sequence length="148" mass="15792">MSEKVLLDVSDRIATLTVNNPDKRNAMDRETRTALRDRLNDIDANDGIRVVILRGKGDSYIAGGDIEAFAEFDRVDALEYLTNYGQGLYNDVADLTKPTIAAIDGYAFGGGLEVSLACDLRVATPDATVGFPEVGLGILPGGGGTQRL</sequence>
<dbReference type="InterPro" id="IPR001753">
    <property type="entry name" value="Enoyl-CoA_hydra/iso"/>
</dbReference>
<dbReference type="EMBL" id="JBHSWV010000413">
    <property type="protein sequence ID" value="MFC6767647.1"/>
    <property type="molecule type" value="Genomic_DNA"/>
</dbReference>
<comment type="caution">
    <text evidence="3">The sequence shown here is derived from an EMBL/GenBank/DDBJ whole genome shotgun (WGS) entry which is preliminary data.</text>
</comment>
<dbReference type="GO" id="GO:0003824">
    <property type="term" value="F:catalytic activity"/>
    <property type="evidence" value="ECO:0007669"/>
    <property type="project" value="UniProtKB-ARBA"/>
</dbReference>
<dbReference type="Proteomes" id="UP001596383">
    <property type="component" value="Unassembled WGS sequence"/>
</dbReference>
<dbReference type="Pfam" id="PF00378">
    <property type="entry name" value="ECH_1"/>
    <property type="match status" value="1"/>
</dbReference>
<feature type="non-terminal residue" evidence="3">
    <location>
        <position position="148"/>
    </location>
</feature>